<dbReference type="GO" id="GO:0005737">
    <property type="term" value="C:cytoplasm"/>
    <property type="evidence" value="ECO:0007669"/>
    <property type="project" value="TreeGrafter"/>
</dbReference>
<feature type="compositionally biased region" description="Low complexity" evidence="1">
    <location>
        <begin position="405"/>
        <end position="416"/>
    </location>
</feature>
<evidence type="ECO:0000313" key="4">
    <source>
        <dbReference type="Proteomes" id="UP001316803"/>
    </source>
</evidence>
<feature type="region of interest" description="Disordered" evidence="1">
    <location>
        <begin position="1"/>
        <end position="251"/>
    </location>
</feature>
<feature type="compositionally biased region" description="Low complexity" evidence="1">
    <location>
        <begin position="90"/>
        <end position="104"/>
    </location>
</feature>
<feature type="compositionally biased region" description="Pro residues" evidence="1">
    <location>
        <begin position="542"/>
        <end position="581"/>
    </location>
</feature>
<dbReference type="GO" id="GO:0072583">
    <property type="term" value="P:clathrin-dependent endocytosis"/>
    <property type="evidence" value="ECO:0007669"/>
    <property type="project" value="TreeGrafter"/>
</dbReference>
<accession>A0AAN8I5W3</accession>
<dbReference type="GO" id="GO:0072318">
    <property type="term" value="P:clathrin coat disassembly"/>
    <property type="evidence" value="ECO:0007669"/>
    <property type="project" value="TreeGrafter"/>
</dbReference>
<organism evidence="3 4">
    <name type="scientific">Knufia fluminis</name>
    <dbReference type="NCBI Taxonomy" id="191047"/>
    <lineage>
        <taxon>Eukaryota</taxon>
        <taxon>Fungi</taxon>
        <taxon>Dikarya</taxon>
        <taxon>Ascomycota</taxon>
        <taxon>Pezizomycotina</taxon>
        <taxon>Eurotiomycetes</taxon>
        <taxon>Chaetothyriomycetidae</taxon>
        <taxon>Chaetothyriales</taxon>
        <taxon>Trichomeriaceae</taxon>
        <taxon>Knufia</taxon>
    </lineage>
</organism>
<dbReference type="PANTHER" id="PTHR23172">
    <property type="entry name" value="AUXILIN/CYCLIN G-ASSOCIATED KINASE-RELATED"/>
    <property type="match status" value="1"/>
</dbReference>
<comment type="caution">
    <text evidence="3">The sequence shown here is derived from an EMBL/GenBank/DDBJ whole genome shotgun (WGS) entry which is preliminary data.</text>
</comment>
<dbReference type="InterPro" id="IPR009060">
    <property type="entry name" value="UBA-like_sf"/>
</dbReference>
<dbReference type="SUPFAM" id="SSF46934">
    <property type="entry name" value="UBA-like"/>
    <property type="match status" value="1"/>
</dbReference>
<feature type="compositionally biased region" description="Polar residues" evidence="1">
    <location>
        <begin position="114"/>
        <end position="136"/>
    </location>
</feature>
<feature type="region of interest" description="Disordered" evidence="1">
    <location>
        <begin position="279"/>
        <end position="345"/>
    </location>
</feature>
<reference evidence="3 4" key="1">
    <citation type="submission" date="2022-12" db="EMBL/GenBank/DDBJ databases">
        <title>Genomic features and morphological characterization of a novel Knufia sp. strain isolated from spacecraft assembly facility.</title>
        <authorList>
            <person name="Teixeira M."/>
            <person name="Chander A.M."/>
            <person name="Stajich J.E."/>
            <person name="Venkateswaran K."/>
        </authorList>
    </citation>
    <scope>NUCLEOTIDE SEQUENCE [LARGE SCALE GENOMIC DNA]</scope>
    <source>
        <strain evidence="3 4">FJI-L2-BK-P2</strain>
    </source>
</reference>
<dbReference type="Gene3D" id="1.25.40.10">
    <property type="entry name" value="Tetratricopeptide repeat domain"/>
    <property type="match status" value="1"/>
</dbReference>
<gene>
    <name evidence="3" type="primary">SWA2</name>
    <name evidence="3" type="ORF">OHC33_005573</name>
</gene>
<dbReference type="Pfam" id="PF22562">
    <property type="entry name" value="UBA_7"/>
    <property type="match status" value="1"/>
</dbReference>
<dbReference type="FunFam" id="1.10.287.110:FF:000002">
    <property type="entry name" value="putative tyrosine-protein phosphatase auxilin isoform X2"/>
    <property type="match status" value="1"/>
</dbReference>
<dbReference type="SMART" id="SM00165">
    <property type="entry name" value="UBA"/>
    <property type="match status" value="1"/>
</dbReference>
<keyword evidence="4" id="KW-1185">Reference proteome</keyword>
<evidence type="ECO:0000256" key="1">
    <source>
        <dbReference type="SAM" id="MobiDB-lite"/>
    </source>
</evidence>
<feature type="compositionally biased region" description="Polar residues" evidence="1">
    <location>
        <begin position="360"/>
        <end position="383"/>
    </location>
</feature>
<dbReference type="PROSITE" id="PS50030">
    <property type="entry name" value="UBA"/>
    <property type="match status" value="1"/>
</dbReference>
<dbReference type="GO" id="GO:0030276">
    <property type="term" value="F:clathrin binding"/>
    <property type="evidence" value="ECO:0007669"/>
    <property type="project" value="TreeGrafter"/>
</dbReference>
<evidence type="ECO:0000313" key="3">
    <source>
        <dbReference type="EMBL" id="KAK5953629.1"/>
    </source>
</evidence>
<dbReference type="FunFam" id="1.25.40.10:FF:000354">
    <property type="entry name" value="UBA domain-containing protein 7"/>
    <property type="match status" value="1"/>
</dbReference>
<evidence type="ECO:0000259" key="2">
    <source>
        <dbReference type="PROSITE" id="PS50030"/>
    </source>
</evidence>
<feature type="compositionally biased region" description="Basic and acidic residues" evidence="1">
    <location>
        <begin position="391"/>
        <end position="402"/>
    </location>
</feature>
<dbReference type="AlphaFoldDB" id="A0AAN8I5W3"/>
<feature type="compositionally biased region" description="Polar residues" evidence="1">
    <location>
        <begin position="12"/>
        <end position="39"/>
    </location>
</feature>
<dbReference type="GO" id="GO:0031982">
    <property type="term" value="C:vesicle"/>
    <property type="evidence" value="ECO:0007669"/>
    <property type="project" value="TreeGrafter"/>
</dbReference>
<dbReference type="EMBL" id="JAKLMC020000011">
    <property type="protein sequence ID" value="KAK5953629.1"/>
    <property type="molecule type" value="Genomic_DNA"/>
</dbReference>
<name>A0AAN8I5W3_9EURO</name>
<feature type="compositionally biased region" description="Basic and acidic residues" evidence="1">
    <location>
        <begin position="438"/>
        <end position="455"/>
    </location>
</feature>
<dbReference type="SUPFAM" id="SSF48452">
    <property type="entry name" value="TPR-like"/>
    <property type="match status" value="1"/>
</dbReference>
<feature type="compositionally biased region" description="Polar residues" evidence="1">
    <location>
        <begin position="324"/>
        <end position="338"/>
    </location>
</feature>
<protein>
    <submittedName>
        <fullName evidence="3">Auxilin-like clathrin-binding protein required for normal clathrin function</fullName>
    </submittedName>
</protein>
<dbReference type="PANTHER" id="PTHR23172:SF19">
    <property type="entry name" value="J DOMAIN-CONTAINING PROTEIN"/>
    <property type="match status" value="1"/>
</dbReference>
<dbReference type="CDD" id="cd14270">
    <property type="entry name" value="UBA"/>
    <property type="match status" value="1"/>
</dbReference>
<dbReference type="InterPro" id="IPR015940">
    <property type="entry name" value="UBA"/>
</dbReference>
<feature type="domain" description="UBA" evidence="2">
    <location>
        <begin position="239"/>
        <end position="281"/>
    </location>
</feature>
<feature type="region of interest" description="Disordered" evidence="1">
    <location>
        <begin position="359"/>
        <end position="585"/>
    </location>
</feature>
<feature type="region of interest" description="Disordered" evidence="1">
    <location>
        <begin position="725"/>
        <end position="753"/>
    </location>
</feature>
<dbReference type="InterPro" id="IPR011990">
    <property type="entry name" value="TPR-like_helical_dom_sf"/>
</dbReference>
<proteinExistence type="predicted"/>
<feature type="compositionally biased region" description="Basic and acidic residues" evidence="1">
    <location>
        <begin position="282"/>
        <end position="294"/>
    </location>
</feature>
<dbReference type="Proteomes" id="UP001316803">
    <property type="component" value="Unassembled WGS sequence"/>
</dbReference>
<dbReference type="Gene3D" id="1.10.287.110">
    <property type="entry name" value="DnaJ domain"/>
    <property type="match status" value="1"/>
</dbReference>
<dbReference type="SUPFAM" id="SSF46565">
    <property type="entry name" value="Chaperone J-domain"/>
    <property type="match status" value="1"/>
</dbReference>
<dbReference type="Gene3D" id="1.10.8.10">
    <property type="entry name" value="DNA helicase RuvA subunit, C-terminal domain"/>
    <property type="match status" value="1"/>
</dbReference>
<dbReference type="InterPro" id="IPR036869">
    <property type="entry name" value="J_dom_sf"/>
</dbReference>
<feature type="compositionally biased region" description="Basic and acidic residues" evidence="1">
    <location>
        <begin position="212"/>
        <end position="221"/>
    </location>
</feature>
<sequence>MNDLNGLDWSSKPATGQKPGQGNYSAFSTLKPTPPTSGRASPLVSKPQSPPLKAPTPANDSFGNLVAFGGNGTNKNLSLQEQQKRLAESKLQQLVGQKQKLQDQWAGNDDVWNSLGSGRSTPAVQNRNGTPAPTQQAAEEEDDLFAAFNKPTLSQTKSPPVPAQAQQPEPDDDPFGLSEFQARNNARSPPAQIGTSLPADDDDILGDLGKPISERPPPRKEPARRRPSPDPAPAPTSDHPQDKAVAELVDMGFPADKAKRALEATDTGMNVQAAVGLLLNQAHEEARQKSRGREPTQSQDGSDEPPTARRPRPRQSGVEHERGQNGTRDGSSTPSNDPTKAVQEFGTTFIKSAGAFWKTAQKQVQQAVSEFNSDSETASNQPKWMQPAAPEKTRNAEQDPRRARPSSSRQQQQPSATDEAMMLETERPTPPPRQAPRSRAEHVFDSSADASRDHSPAMPSRLRESTSPQPAFMRQQQQDPMASMMRPKPQQPPTRAMLNKQAAEDQASQAYVSSARRRKPTTPAPTQEDDLLEGTSTSKPLPSRPTPKSAPPPTQSRPPKPAPPLQTRPPPPTRTIPPIPPLSLKASHSARLTGNDHFKRGDYSSAHDAYSTSLRHIPASHPLSLILLTNRSLTALKTGQPKIAILDADAAITLIGPSKGEAETVDMADGDGTPAKPMREYYGKALMRKAEALENLEKWGEAAVVWRQAVEDGHGGATAIQGRARAERAAAPKGPTVKKAAPPRPTRSAPPVSAKPAAAVNALRAQNQAAEKLDDERFALIDSVTARVNNWKGGKEGNIRALLASLDSVLWEGAGWKKIGMADLVLPNKVKINYMKGIGRCHPDKIPTDATTEQRMIAGAVFSTLNEAWDKFRTENGM</sequence>
<feature type="compositionally biased region" description="Polar residues" evidence="1">
    <location>
        <begin position="465"/>
        <end position="480"/>
    </location>
</feature>